<comment type="caution">
    <text evidence="1">The sequence shown here is derived from an EMBL/GenBank/DDBJ whole genome shotgun (WGS) entry which is preliminary data.</text>
</comment>
<dbReference type="AlphaFoldDB" id="G2G3G2"/>
<sequence>MTLIHGGMMLVQQYVFLDIDAVQALTPAQVETYLASKGWTKAETEPPGGQIWTRPDHEPLPPHLTALPEYKPHLVWPGYVKSLTSTRFRDYAARICELLLALALFEHRLVADVLADVRALPATEIP</sequence>
<dbReference type="RefSeq" id="WP_007490338.1">
    <property type="nucleotide sequence ID" value="NZ_AGBF01000001.1"/>
</dbReference>
<dbReference type="OrthoDB" id="9926758at2"/>
<name>G2G3G2_9ACTN</name>
<evidence type="ECO:0000313" key="1">
    <source>
        <dbReference type="EMBL" id="EGX61708.1"/>
    </source>
</evidence>
<protein>
    <submittedName>
        <fullName evidence="1">Uncharacterized protein</fullName>
    </submittedName>
</protein>
<evidence type="ECO:0000313" key="2">
    <source>
        <dbReference type="Proteomes" id="UP000004217"/>
    </source>
</evidence>
<dbReference type="EMBL" id="AGBF01000001">
    <property type="protein sequence ID" value="EGX61708.1"/>
    <property type="molecule type" value="Genomic_DNA"/>
</dbReference>
<organism evidence="1 2">
    <name type="scientific">Streptomyces zinciresistens K42</name>
    <dbReference type="NCBI Taxonomy" id="700597"/>
    <lineage>
        <taxon>Bacteria</taxon>
        <taxon>Bacillati</taxon>
        <taxon>Actinomycetota</taxon>
        <taxon>Actinomycetes</taxon>
        <taxon>Kitasatosporales</taxon>
        <taxon>Streptomycetaceae</taxon>
        <taxon>Streptomyces</taxon>
    </lineage>
</organism>
<dbReference type="Proteomes" id="UP000004217">
    <property type="component" value="Unassembled WGS sequence"/>
</dbReference>
<reference evidence="1 2" key="1">
    <citation type="submission" date="2011-08" db="EMBL/GenBank/DDBJ databases">
        <authorList>
            <person name="Lin Y."/>
            <person name="Hao X."/>
            <person name="Johnstone L."/>
            <person name="Miller S.J."/>
            <person name="Wei G."/>
            <person name="Rensing C."/>
        </authorList>
    </citation>
    <scope>NUCLEOTIDE SEQUENCE [LARGE SCALE GENOMIC DNA]</scope>
    <source>
        <strain evidence="1 2">K42</strain>
    </source>
</reference>
<keyword evidence="2" id="KW-1185">Reference proteome</keyword>
<gene>
    <name evidence="1" type="ORF">SZN_00065</name>
</gene>
<dbReference type="PATRIC" id="fig|700597.3.peg.11"/>
<accession>G2G3G2</accession>
<proteinExistence type="predicted"/>